<organism evidence="2 3">
    <name type="scientific">Sphaeroforma arctica JP610</name>
    <dbReference type="NCBI Taxonomy" id="667725"/>
    <lineage>
        <taxon>Eukaryota</taxon>
        <taxon>Ichthyosporea</taxon>
        <taxon>Ichthyophonida</taxon>
        <taxon>Sphaeroforma</taxon>
    </lineage>
</organism>
<evidence type="ECO:0000313" key="3">
    <source>
        <dbReference type="Proteomes" id="UP000054560"/>
    </source>
</evidence>
<feature type="coiled-coil region" evidence="1">
    <location>
        <begin position="19"/>
        <end position="81"/>
    </location>
</feature>
<keyword evidence="3" id="KW-1185">Reference proteome</keyword>
<keyword evidence="1" id="KW-0175">Coiled coil</keyword>
<protein>
    <submittedName>
        <fullName evidence="2">Uncharacterized protein</fullName>
    </submittedName>
</protein>
<dbReference type="RefSeq" id="XP_014151904.1">
    <property type="nucleotide sequence ID" value="XM_014296429.1"/>
</dbReference>
<evidence type="ECO:0000313" key="2">
    <source>
        <dbReference type="EMBL" id="KNC78002.1"/>
    </source>
</evidence>
<gene>
    <name evidence="2" type="ORF">SARC_09556</name>
</gene>
<reference evidence="2 3" key="1">
    <citation type="submission" date="2011-02" db="EMBL/GenBank/DDBJ databases">
        <title>The Genome Sequence of Sphaeroforma arctica JP610.</title>
        <authorList>
            <consortium name="The Broad Institute Genome Sequencing Platform"/>
            <person name="Russ C."/>
            <person name="Cuomo C."/>
            <person name="Young S.K."/>
            <person name="Zeng Q."/>
            <person name="Gargeya S."/>
            <person name="Alvarado L."/>
            <person name="Berlin A."/>
            <person name="Chapman S.B."/>
            <person name="Chen Z."/>
            <person name="Freedman E."/>
            <person name="Gellesch M."/>
            <person name="Goldberg J."/>
            <person name="Griggs A."/>
            <person name="Gujja S."/>
            <person name="Heilman E."/>
            <person name="Heiman D."/>
            <person name="Howarth C."/>
            <person name="Mehta T."/>
            <person name="Neiman D."/>
            <person name="Pearson M."/>
            <person name="Roberts A."/>
            <person name="Saif S."/>
            <person name="Shea T."/>
            <person name="Shenoy N."/>
            <person name="Sisk P."/>
            <person name="Stolte C."/>
            <person name="Sykes S."/>
            <person name="White J."/>
            <person name="Yandava C."/>
            <person name="Burger G."/>
            <person name="Gray M.W."/>
            <person name="Holland P.W.H."/>
            <person name="King N."/>
            <person name="Lang F.B.F."/>
            <person name="Roger A.J."/>
            <person name="Ruiz-Trillo I."/>
            <person name="Haas B."/>
            <person name="Nusbaum C."/>
            <person name="Birren B."/>
        </authorList>
    </citation>
    <scope>NUCLEOTIDE SEQUENCE [LARGE SCALE GENOMIC DNA]</scope>
    <source>
        <strain evidence="2 3">JP610</strain>
    </source>
</reference>
<name>A0A0L0FMM1_9EUKA</name>
<dbReference type="Proteomes" id="UP000054560">
    <property type="component" value="Unassembled WGS sequence"/>
</dbReference>
<dbReference type="STRING" id="667725.A0A0L0FMM1"/>
<feature type="coiled-coil region" evidence="1">
    <location>
        <begin position="107"/>
        <end position="152"/>
    </location>
</feature>
<dbReference type="GeneID" id="25910060"/>
<dbReference type="AlphaFoldDB" id="A0A0L0FMM1"/>
<evidence type="ECO:0000256" key="1">
    <source>
        <dbReference type="SAM" id="Coils"/>
    </source>
</evidence>
<proteinExistence type="predicted"/>
<accession>A0A0L0FMM1</accession>
<dbReference type="OrthoDB" id="2130750at2759"/>
<sequence length="182" mass="20324">MNEYKQTWAARQAQMTAQLRDSEHAAKHAEDKVKAMELEVAEAHEQLEDSLLDKEMAEENLEISQSEATSVREELEALKLDFEIMQMEAHTPANAGDGEGGASALQVKLYTAEIDKYKAALVQLKDMSDTEKNQLTNQITTLEKKVTSLSALESKCGELAQTILEQVGDKLCVAEWCAWVFM</sequence>
<dbReference type="EMBL" id="KQ242580">
    <property type="protein sequence ID" value="KNC78002.1"/>
    <property type="molecule type" value="Genomic_DNA"/>
</dbReference>